<evidence type="ECO:0000256" key="5">
    <source>
        <dbReference type="ARBA" id="ARBA00022989"/>
    </source>
</evidence>
<gene>
    <name evidence="8" type="ORF">C9I57_21645</name>
</gene>
<comment type="caution">
    <text evidence="8">The sequence shown here is derived from an EMBL/GenBank/DDBJ whole genome shotgun (WGS) entry which is preliminary data.</text>
</comment>
<keyword evidence="4 7" id="KW-0812">Transmembrane</keyword>
<dbReference type="PANTHER" id="PTHR30065:SF7">
    <property type="entry name" value="SECRETION SYSTEM APPARATUS PROTEIN SSAT"/>
    <property type="match status" value="1"/>
</dbReference>
<evidence type="ECO:0000256" key="3">
    <source>
        <dbReference type="ARBA" id="ARBA00022475"/>
    </source>
</evidence>
<dbReference type="EMBL" id="PYUC01000011">
    <property type="protein sequence ID" value="PTB18750.1"/>
    <property type="molecule type" value="Genomic_DNA"/>
</dbReference>
<feature type="transmembrane region" description="Helical" evidence="7">
    <location>
        <begin position="6"/>
        <end position="30"/>
    </location>
</feature>
<sequence>MSAASWAQWLSALGFSLLRPLAVVLMVPLFNRSTLGGTLTRNALILLTALPLLPLHDAWPAVDTARRAWPTWLSTACTEIVIGLVIGFAAAIPFWALDMAGSFIDTMRGATMANVLNPMLGQQSSLLGIVFSHVFSLLFMMTGGFNELVAAIYDSYRTLPPGVTLARDAKWLSFFLRDWQLMYELCLRFSMPALVGILLVDMALGLVNRSAQQLNVFFLSMPLKSAFAALLLIMSSGFAFHAFVEYSSTFAHAARVLLSLKR</sequence>
<reference evidence="8 9" key="1">
    <citation type="submission" date="2018-03" db="EMBL/GenBank/DDBJ databases">
        <title>Whole genome analyses suggest that Burkholderia sensu lato contains two further novel genera in the rhizoxinica-symbiotica group Mycetohabitans gen. nov., and Trinickia gen. nov.: implications for the evolution of diazotrophy and nodulation in the Burkholderiaceae.</title>
        <authorList>
            <person name="Estrada De Los Santos P."/>
            <person name="Palmer M."/>
            <person name="Chavez-Ramirez B."/>
            <person name="Steenkamp E.T."/>
            <person name="Hirsch A.M."/>
            <person name="Manyaka P."/>
            <person name="Maluk M."/>
            <person name="Lafos M."/>
            <person name="Crook M."/>
            <person name="Gross E."/>
            <person name="Simon M.F."/>
            <person name="Bueno Dos Reis Junior F."/>
            <person name="Poole P.S."/>
            <person name="Venter S.N."/>
            <person name="James E.K."/>
        </authorList>
    </citation>
    <scope>NUCLEOTIDE SEQUENCE [LARGE SCALE GENOMIC DNA]</scope>
    <source>
        <strain evidence="8 9">JPY-366</strain>
    </source>
</reference>
<dbReference type="PRINTS" id="PR00953">
    <property type="entry name" value="TYPE3IMRPROT"/>
</dbReference>
<dbReference type="AlphaFoldDB" id="A0A2T3XQE8"/>
<dbReference type="NCBIfam" id="TIGR01401">
    <property type="entry name" value="fliR_like_III"/>
    <property type="match status" value="1"/>
</dbReference>
<evidence type="ECO:0000256" key="1">
    <source>
        <dbReference type="ARBA" id="ARBA00004651"/>
    </source>
</evidence>
<accession>A0A2T3XQE8</accession>
<keyword evidence="6 7" id="KW-0472">Membrane</keyword>
<name>A0A2T3XQE8_9BURK</name>
<comment type="caution">
    <text evidence="7">Lacks conserved residue(s) required for the propagation of feature annotation.</text>
</comment>
<dbReference type="Pfam" id="PF01311">
    <property type="entry name" value="Bac_export_1"/>
    <property type="match status" value="1"/>
</dbReference>
<evidence type="ECO:0000256" key="2">
    <source>
        <dbReference type="ARBA" id="ARBA00009772"/>
    </source>
</evidence>
<proteinExistence type="inferred from homology"/>
<evidence type="ECO:0000256" key="4">
    <source>
        <dbReference type="ARBA" id="ARBA00022692"/>
    </source>
</evidence>
<comment type="subcellular location">
    <subcellularLocation>
        <location evidence="1 7">Cell membrane</location>
        <topology evidence="1 7">Multi-pass membrane protein</topology>
    </subcellularLocation>
</comment>
<feature type="transmembrane region" description="Helical" evidence="7">
    <location>
        <begin position="125"/>
        <end position="145"/>
    </location>
</feature>
<dbReference type="InterPro" id="IPR002010">
    <property type="entry name" value="T3SS_IM_R"/>
</dbReference>
<protein>
    <submittedName>
        <fullName evidence="8">EscT/YscT/HrcT family type III secretion system export apparatus protein</fullName>
    </submittedName>
</protein>
<dbReference type="GO" id="GO:0005886">
    <property type="term" value="C:plasma membrane"/>
    <property type="evidence" value="ECO:0007669"/>
    <property type="project" value="UniProtKB-SubCell"/>
</dbReference>
<evidence type="ECO:0000313" key="8">
    <source>
        <dbReference type="EMBL" id="PTB18750.1"/>
    </source>
</evidence>
<dbReference type="PANTHER" id="PTHR30065">
    <property type="entry name" value="FLAGELLAR BIOSYNTHETIC PROTEIN FLIR"/>
    <property type="match status" value="1"/>
</dbReference>
<organism evidence="8 9">
    <name type="scientific">Trinickia symbiotica</name>
    <dbReference type="NCBI Taxonomy" id="863227"/>
    <lineage>
        <taxon>Bacteria</taxon>
        <taxon>Pseudomonadati</taxon>
        <taxon>Pseudomonadota</taxon>
        <taxon>Betaproteobacteria</taxon>
        <taxon>Burkholderiales</taxon>
        <taxon>Burkholderiaceae</taxon>
        <taxon>Trinickia</taxon>
    </lineage>
</organism>
<dbReference type="GO" id="GO:0006605">
    <property type="term" value="P:protein targeting"/>
    <property type="evidence" value="ECO:0007669"/>
    <property type="project" value="UniProtKB-UniRule"/>
</dbReference>
<evidence type="ECO:0000256" key="7">
    <source>
        <dbReference type="RuleBase" id="RU362072"/>
    </source>
</evidence>
<evidence type="ECO:0000313" key="9">
    <source>
        <dbReference type="Proteomes" id="UP000240638"/>
    </source>
</evidence>
<feature type="transmembrane region" description="Helical" evidence="7">
    <location>
        <begin position="189"/>
        <end position="207"/>
    </location>
</feature>
<keyword evidence="5 7" id="KW-1133">Transmembrane helix</keyword>
<dbReference type="Proteomes" id="UP000240638">
    <property type="component" value="Unassembled WGS sequence"/>
</dbReference>
<dbReference type="InterPro" id="IPR006304">
    <property type="entry name" value="T3SS_SpaR/YscT"/>
</dbReference>
<keyword evidence="3 7" id="KW-1003">Cell membrane</keyword>
<feature type="transmembrane region" description="Helical" evidence="7">
    <location>
        <begin position="80"/>
        <end position="104"/>
    </location>
</feature>
<evidence type="ECO:0000256" key="6">
    <source>
        <dbReference type="ARBA" id="ARBA00023136"/>
    </source>
</evidence>
<comment type="similarity">
    <text evidence="2 7">Belongs to the FliR/MopE/SpaR family.</text>
</comment>